<name>A0ABX6IJX8_9ACTN</name>
<keyword evidence="1" id="KW-0812">Transmembrane</keyword>
<dbReference type="Proteomes" id="UP001059836">
    <property type="component" value="Chromosome"/>
</dbReference>
<reference evidence="2" key="1">
    <citation type="journal article" date="2021" name="Nat. Microbiol.">
        <title>Cocultivation of an ultrasmall environmental parasitic bacterium with lytic ability against bacteria associated with wastewater foams.</title>
        <authorList>
            <person name="Batinovic S."/>
            <person name="Rose J.J.A."/>
            <person name="Ratcliffe J."/>
            <person name="Seviour R.J."/>
            <person name="Petrovski S."/>
        </authorList>
    </citation>
    <scope>NUCLEOTIDE SEQUENCE</scope>
    <source>
        <strain evidence="2">CON9</strain>
    </source>
</reference>
<sequence length="101" mass="11177">MTAHSSYTTHYPHRHESHGNHPMSYVGFILVLTGFTTAALWLVHLAGDSTGPAIGYGIAAALAFGSAVTIFVMLTRRTHHSPLLPDNTDAETRRYLHEYRD</sequence>
<proteinExistence type="predicted"/>
<evidence type="ECO:0000256" key="1">
    <source>
        <dbReference type="SAM" id="Phobius"/>
    </source>
</evidence>
<protein>
    <recommendedName>
        <fullName evidence="4">UsfY protein</fullName>
    </recommendedName>
</protein>
<dbReference type="EMBL" id="CP045809">
    <property type="protein sequence ID" value="QHN36189.1"/>
    <property type="molecule type" value="Genomic_DNA"/>
</dbReference>
<dbReference type="RefSeq" id="WP_213244451.1">
    <property type="nucleotide sequence ID" value="NZ_CP045806.1"/>
</dbReference>
<evidence type="ECO:0000313" key="2">
    <source>
        <dbReference type="EMBL" id="QHN36189.1"/>
    </source>
</evidence>
<evidence type="ECO:0008006" key="4">
    <source>
        <dbReference type="Google" id="ProtNLM"/>
    </source>
</evidence>
<evidence type="ECO:0000313" key="3">
    <source>
        <dbReference type="Proteomes" id="UP001059836"/>
    </source>
</evidence>
<gene>
    <name evidence="2" type="ORF">GII31_16245</name>
</gene>
<feature type="transmembrane region" description="Helical" evidence="1">
    <location>
        <begin position="25"/>
        <end position="47"/>
    </location>
</feature>
<keyword evidence="1" id="KW-1133">Transmembrane helix</keyword>
<keyword evidence="1" id="KW-0472">Membrane</keyword>
<keyword evidence="3" id="KW-1185">Reference proteome</keyword>
<feature type="transmembrane region" description="Helical" evidence="1">
    <location>
        <begin position="53"/>
        <end position="74"/>
    </location>
</feature>
<organism evidence="2 3">
    <name type="scientific">Gordonia pseudamarae</name>
    <dbReference type="NCBI Taxonomy" id="2831662"/>
    <lineage>
        <taxon>Bacteria</taxon>
        <taxon>Bacillati</taxon>
        <taxon>Actinomycetota</taxon>
        <taxon>Actinomycetes</taxon>
        <taxon>Mycobacteriales</taxon>
        <taxon>Gordoniaceae</taxon>
        <taxon>Gordonia</taxon>
    </lineage>
</organism>
<accession>A0ABX6IJX8</accession>